<keyword evidence="1" id="KW-0597">Phosphoprotein</keyword>
<evidence type="ECO:0000256" key="3">
    <source>
        <dbReference type="ARBA" id="ARBA00022741"/>
    </source>
</evidence>
<dbReference type="GO" id="GO:0016301">
    <property type="term" value="F:kinase activity"/>
    <property type="evidence" value="ECO:0007669"/>
    <property type="project" value="UniProtKB-KW"/>
</dbReference>
<evidence type="ECO:0000256" key="5">
    <source>
        <dbReference type="ARBA" id="ARBA00022840"/>
    </source>
</evidence>
<evidence type="ECO:0000256" key="1">
    <source>
        <dbReference type="ARBA" id="ARBA00022553"/>
    </source>
</evidence>
<evidence type="ECO:0000256" key="6">
    <source>
        <dbReference type="PROSITE-ProRule" id="PRU10141"/>
    </source>
</evidence>
<evidence type="ECO:0000256" key="2">
    <source>
        <dbReference type="ARBA" id="ARBA00022679"/>
    </source>
</evidence>
<keyword evidence="2" id="KW-0808">Transferase</keyword>
<keyword evidence="5 6" id="KW-0067">ATP-binding</keyword>
<dbReference type="Gene3D" id="3.30.200.20">
    <property type="entry name" value="Phosphorylase Kinase, domain 1"/>
    <property type="match status" value="1"/>
</dbReference>
<reference evidence="7" key="1">
    <citation type="submission" date="2015-12" db="EMBL/GenBank/DDBJ databases">
        <title>Update maize B73 reference genome by single molecule sequencing technologies.</title>
        <authorList>
            <consortium name="Maize Genome Sequencing Project"/>
            <person name="Ware D."/>
        </authorList>
    </citation>
    <scope>NUCLEOTIDE SEQUENCE [LARGE SCALE GENOMIC DNA]</scope>
    <source>
        <tissue evidence="7">Seedling</tissue>
    </source>
</reference>
<organism evidence="7">
    <name type="scientific">Zea mays</name>
    <name type="common">Maize</name>
    <dbReference type="NCBI Taxonomy" id="4577"/>
    <lineage>
        <taxon>Eukaryota</taxon>
        <taxon>Viridiplantae</taxon>
        <taxon>Streptophyta</taxon>
        <taxon>Embryophyta</taxon>
        <taxon>Tracheophyta</taxon>
        <taxon>Spermatophyta</taxon>
        <taxon>Magnoliopsida</taxon>
        <taxon>Liliopsida</taxon>
        <taxon>Poales</taxon>
        <taxon>Poaceae</taxon>
        <taxon>PACMAD clade</taxon>
        <taxon>Panicoideae</taxon>
        <taxon>Andropogonodae</taxon>
        <taxon>Andropogoneae</taxon>
        <taxon>Tripsacinae</taxon>
        <taxon>Zea</taxon>
    </lineage>
</organism>
<evidence type="ECO:0000256" key="4">
    <source>
        <dbReference type="ARBA" id="ARBA00022777"/>
    </source>
</evidence>
<dbReference type="InterPro" id="IPR017441">
    <property type="entry name" value="Protein_kinase_ATP_BS"/>
</dbReference>
<name>A0A1D6N4I6_MAIZE</name>
<dbReference type="PANTHER" id="PTHR47983:SF33">
    <property type="entry name" value="OS01G0899000 PROTEIN"/>
    <property type="match status" value="1"/>
</dbReference>
<dbReference type="EMBL" id="CM007649">
    <property type="protein sequence ID" value="ONM35564.1"/>
    <property type="molecule type" value="Genomic_DNA"/>
</dbReference>
<feature type="binding site" evidence="6">
    <location>
        <position position="99"/>
    </location>
    <ligand>
        <name>ATP</name>
        <dbReference type="ChEBI" id="CHEBI:30616"/>
    </ligand>
</feature>
<dbReference type="InterPro" id="IPR011009">
    <property type="entry name" value="Kinase-like_dom_sf"/>
</dbReference>
<dbReference type="PROSITE" id="PS00107">
    <property type="entry name" value="PROTEIN_KINASE_ATP"/>
    <property type="match status" value="1"/>
</dbReference>
<sequence length="121" mass="13184">MWRRCCCNCQVDESDQHENGHVKATINNIDGAIMGLKDSTTGKVEPQDAAPQIDIPVLSLDELIEKTDDFGSTALIGEGSYGRVYYAILDNGTKMAVKKLDSTENEPTAEFLTQVGLAIAY</sequence>
<dbReference type="InterPro" id="IPR052101">
    <property type="entry name" value="Plant_StressResp_Kinase"/>
</dbReference>
<dbReference type="PANTHER" id="PTHR47983">
    <property type="entry name" value="PTO-INTERACTING PROTEIN 1-LIKE"/>
    <property type="match status" value="1"/>
</dbReference>
<keyword evidence="4 7" id="KW-0418">Kinase</keyword>
<accession>A0A1D6N4I6</accession>
<proteinExistence type="predicted"/>
<dbReference type="GO" id="GO:0005524">
    <property type="term" value="F:ATP binding"/>
    <property type="evidence" value="ECO:0007669"/>
    <property type="project" value="UniProtKB-UniRule"/>
</dbReference>
<dbReference type="AlphaFoldDB" id="A0A1D6N4I6"/>
<gene>
    <name evidence="7" type="ORF">ZEAMMB73_Zm00001d042500</name>
</gene>
<protein>
    <submittedName>
        <fullName evidence="7">PTI1-like tyrosine-protein kinase 3</fullName>
    </submittedName>
</protein>
<dbReference type="SUPFAM" id="SSF56112">
    <property type="entry name" value="Protein kinase-like (PK-like)"/>
    <property type="match status" value="1"/>
</dbReference>
<keyword evidence="3 6" id="KW-0547">Nucleotide-binding</keyword>
<evidence type="ECO:0000313" key="7">
    <source>
        <dbReference type="EMBL" id="ONM35564.1"/>
    </source>
</evidence>
<dbReference type="ExpressionAtlas" id="A0A1D6N4I6">
    <property type="expression patterns" value="baseline and differential"/>
</dbReference>